<sequence length="268" mass="29523">MFECKLICTDIDGTLLDPNHQISARTREALRHARRRGIIVALVSGRIAGSLTLIQQELGITGPLGCFNGSLVLDEEGKELEAHPISKEQCTNILSYLAQTELEYFVFTNESWYMNEKNAWYDVEVTASHTQGRIATLNSLCDSLSEGERPFKVLAMHNDSQYMREQEKQLQKRIGSSLNIFSSSPRYIEILARGVDKGHAVRSLCEFYGVNPGSVMAVGDYYNDIGMFRAVGYAVAMGNAPQAVQAHAHACTASNSEDGLALAIEAVL</sequence>
<dbReference type="PANTHER" id="PTHR10000">
    <property type="entry name" value="PHOSPHOSERINE PHOSPHATASE"/>
    <property type="match status" value="1"/>
</dbReference>
<dbReference type="SUPFAM" id="SSF56784">
    <property type="entry name" value="HAD-like"/>
    <property type="match status" value="1"/>
</dbReference>
<reference evidence="1 2" key="2">
    <citation type="submission" date="2018-09" db="EMBL/GenBank/DDBJ databases">
        <title>Genome of Sphaerochaeta halotolerans strain 4-11.</title>
        <authorList>
            <person name="Nazina T.N."/>
            <person name="Sokolova D.S."/>
        </authorList>
    </citation>
    <scope>NUCLEOTIDE SEQUENCE [LARGE SCALE GENOMIC DNA]</scope>
    <source>
        <strain evidence="1 2">4-11</strain>
    </source>
</reference>
<keyword evidence="2" id="KW-1185">Reference proteome</keyword>
<reference evidence="2" key="1">
    <citation type="submission" date="2018-08" db="EMBL/GenBank/DDBJ databases">
        <authorList>
            <person name="Grouzdev D.S."/>
            <person name="Krutkina M.S."/>
        </authorList>
    </citation>
    <scope>NUCLEOTIDE SEQUENCE [LARGE SCALE GENOMIC DNA]</scope>
    <source>
        <strain evidence="2">4-11</strain>
    </source>
</reference>
<dbReference type="Proteomes" id="UP000264002">
    <property type="component" value="Unassembled WGS sequence"/>
</dbReference>
<dbReference type="NCBIfam" id="TIGR00099">
    <property type="entry name" value="Cof-subfamily"/>
    <property type="match status" value="1"/>
</dbReference>
<dbReference type="NCBIfam" id="TIGR01484">
    <property type="entry name" value="HAD-SF-IIB"/>
    <property type="match status" value="1"/>
</dbReference>
<dbReference type="EMBL" id="QUWK01000006">
    <property type="protein sequence ID" value="RFU95031.1"/>
    <property type="molecule type" value="Genomic_DNA"/>
</dbReference>
<organism evidence="1 2">
    <name type="scientific">Sphaerochaeta halotolerans</name>
    <dbReference type="NCBI Taxonomy" id="2293840"/>
    <lineage>
        <taxon>Bacteria</taxon>
        <taxon>Pseudomonadati</taxon>
        <taxon>Spirochaetota</taxon>
        <taxon>Spirochaetia</taxon>
        <taxon>Spirochaetales</taxon>
        <taxon>Sphaerochaetaceae</taxon>
        <taxon>Sphaerochaeta</taxon>
    </lineage>
</organism>
<dbReference type="SFLD" id="SFLDG01144">
    <property type="entry name" value="C2.B.4:_PGP_Like"/>
    <property type="match status" value="1"/>
</dbReference>
<dbReference type="CDD" id="cd07516">
    <property type="entry name" value="HAD_Pase"/>
    <property type="match status" value="1"/>
</dbReference>
<proteinExistence type="predicted"/>
<dbReference type="GO" id="GO:0016791">
    <property type="term" value="F:phosphatase activity"/>
    <property type="evidence" value="ECO:0007669"/>
    <property type="project" value="TreeGrafter"/>
</dbReference>
<keyword evidence="1" id="KW-0378">Hydrolase</keyword>
<name>A0A372MGW4_9SPIR</name>
<dbReference type="SFLD" id="SFLDS00003">
    <property type="entry name" value="Haloacid_Dehalogenase"/>
    <property type="match status" value="1"/>
</dbReference>
<dbReference type="GO" id="GO:0005829">
    <property type="term" value="C:cytosol"/>
    <property type="evidence" value="ECO:0007669"/>
    <property type="project" value="TreeGrafter"/>
</dbReference>
<dbReference type="Pfam" id="PF08282">
    <property type="entry name" value="Hydrolase_3"/>
    <property type="match status" value="1"/>
</dbReference>
<dbReference type="Gene3D" id="3.30.1240.10">
    <property type="match status" value="1"/>
</dbReference>
<dbReference type="AlphaFoldDB" id="A0A372MGW4"/>
<dbReference type="RefSeq" id="WP_117330298.1">
    <property type="nucleotide sequence ID" value="NZ_QUWK01000006.1"/>
</dbReference>
<evidence type="ECO:0000313" key="1">
    <source>
        <dbReference type="EMBL" id="RFU95031.1"/>
    </source>
</evidence>
<dbReference type="InterPro" id="IPR006379">
    <property type="entry name" value="HAD-SF_hydro_IIB"/>
</dbReference>
<dbReference type="InterPro" id="IPR000150">
    <property type="entry name" value="Cof"/>
</dbReference>
<comment type="caution">
    <text evidence="1">The sequence shown here is derived from an EMBL/GenBank/DDBJ whole genome shotgun (WGS) entry which is preliminary data.</text>
</comment>
<dbReference type="GO" id="GO:0000287">
    <property type="term" value="F:magnesium ion binding"/>
    <property type="evidence" value="ECO:0007669"/>
    <property type="project" value="TreeGrafter"/>
</dbReference>
<dbReference type="PANTHER" id="PTHR10000:SF8">
    <property type="entry name" value="HAD SUPERFAMILY HYDROLASE-LIKE, TYPE 3"/>
    <property type="match status" value="1"/>
</dbReference>
<dbReference type="InterPro" id="IPR023214">
    <property type="entry name" value="HAD_sf"/>
</dbReference>
<accession>A0A372MGW4</accession>
<dbReference type="OrthoDB" id="9781413at2"/>
<dbReference type="SFLD" id="SFLDG01140">
    <property type="entry name" value="C2.B:_Phosphomannomutase_and_P"/>
    <property type="match status" value="1"/>
</dbReference>
<gene>
    <name evidence="1" type="ORF">DYP60_07375</name>
</gene>
<evidence type="ECO:0000313" key="2">
    <source>
        <dbReference type="Proteomes" id="UP000264002"/>
    </source>
</evidence>
<dbReference type="InterPro" id="IPR036412">
    <property type="entry name" value="HAD-like_sf"/>
</dbReference>
<dbReference type="Gene3D" id="3.40.50.1000">
    <property type="entry name" value="HAD superfamily/HAD-like"/>
    <property type="match status" value="1"/>
</dbReference>
<protein>
    <submittedName>
        <fullName evidence="1">HAD family hydrolase</fullName>
    </submittedName>
</protein>